<evidence type="ECO:0000256" key="6">
    <source>
        <dbReference type="ARBA" id="ARBA00023136"/>
    </source>
</evidence>
<comment type="similarity">
    <text evidence="2">Belongs to the TMEM8 family.</text>
</comment>
<protein>
    <recommendedName>
        <fullName evidence="10">EGF-like domain-containing protein</fullName>
    </recommendedName>
</protein>
<evidence type="ECO:0000256" key="1">
    <source>
        <dbReference type="ARBA" id="ARBA00004651"/>
    </source>
</evidence>
<feature type="chain" id="PRO_5012574058" description="EGF-like domain-containing protein" evidence="9">
    <location>
        <begin position="17"/>
        <end position="756"/>
    </location>
</feature>
<evidence type="ECO:0000313" key="11">
    <source>
        <dbReference type="EMBL" id="OQS00695.1"/>
    </source>
</evidence>
<dbReference type="GO" id="GO:0005886">
    <property type="term" value="C:plasma membrane"/>
    <property type="evidence" value="ECO:0007669"/>
    <property type="project" value="UniProtKB-SubCell"/>
</dbReference>
<dbReference type="PROSITE" id="PS50026">
    <property type="entry name" value="EGF_3"/>
    <property type="match status" value="1"/>
</dbReference>
<evidence type="ECO:0000259" key="10">
    <source>
        <dbReference type="PROSITE" id="PS50026"/>
    </source>
</evidence>
<evidence type="ECO:0000256" key="4">
    <source>
        <dbReference type="ARBA" id="ARBA00022692"/>
    </source>
</evidence>
<keyword evidence="9" id="KW-0732">Signal</keyword>
<dbReference type="PANTHER" id="PTHR14319:SF3">
    <property type="entry name" value="TRANSMEMBRANE PROTEIN-LIKE PROTEIN"/>
    <property type="match status" value="1"/>
</dbReference>
<feature type="transmembrane region" description="Helical" evidence="8">
    <location>
        <begin position="518"/>
        <end position="546"/>
    </location>
</feature>
<dbReference type="AlphaFoldDB" id="A0A1V9ZRQ9"/>
<evidence type="ECO:0000313" key="12">
    <source>
        <dbReference type="Proteomes" id="UP000243217"/>
    </source>
</evidence>
<organism evidence="11 12">
    <name type="scientific">Thraustotheca clavata</name>
    <dbReference type="NCBI Taxonomy" id="74557"/>
    <lineage>
        <taxon>Eukaryota</taxon>
        <taxon>Sar</taxon>
        <taxon>Stramenopiles</taxon>
        <taxon>Oomycota</taxon>
        <taxon>Saprolegniomycetes</taxon>
        <taxon>Saprolegniales</taxon>
        <taxon>Achlyaceae</taxon>
        <taxon>Thraustotheca</taxon>
    </lineage>
</organism>
<evidence type="ECO:0000256" key="7">
    <source>
        <dbReference type="PROSITE-ProRule" id="PRU00076"/>
    </source>
</evidence>
<dbReference type="PROSITE" id="PS00022">
    <property type="entry name" value="EGF_1"/>
    <property type="match status" value="1"/>
</dbReference>
<keyword evidence="3" id="KW-1003">Cell membrane</keyword>
<comment type="subcellular location">
    <subcellularLocation>
        <location evidence="1">Cell membrane</location>
        <topology evidence="1">Multi-pass membrane protein</topology>
    </subcellularLocation>
</comment>
<dbReference type="PANTHER" id="PTHR14319">
    <property type="entry name" value="FIVE-SPAN TRANSMEMBRANE PROTEIN M83"/>
    <property type="match status" value="1"/>
</dbReference>
<evidence type="ECO:0000256" key="9">
    <source>
        <dbReference type="SAM" id="SignalP"/>
    </source>
</evidence>
<keyword evidence="7" id="KW-1015">Disulfide bond</keyword>
<comment type="caution">
    <text evidence="7">Lacks conserved residue(s) required for the propagation of feature annotation.</text>
</comment>
<feature type="domain" description="EGF-like" evidence="10">
    <location>
        <begin position="437"/>
        <end position="479"/>
    </location>
</feature>
<evidence type="ECO:0000256" key="5">
    <source>
        <dbReference type="ARBA" id="ARBA00022989"/>
    </source>
</evidence>
<name>A0A1V9ZRQ9_9STRA</name>
<proteinExistence type="inferred from homology"/>
<evidence type="ECO:0000256" key="2">
    <source>
        <dbReference type="ARBA" id="ARBA00005542"/>
    </source>
</evidence>
<keyword evidence="12" id="KW-1185">Reference proteome</keyword>
<accession>A0A1V9ZRQ9</accession>
<dbReference type="Pfam" id="PF12036">
    <property type="entry name" value="DUF3522"/>
    <property type="match status" value="1"/>
</dbReference>
<feature type="transmembrane region" description="Helical" evidence="8">
    <location>
        <begin position="687"/>
        <end position="707"/>
    </location>
</feature>
<evidence type="ECO:0000256" key="8">
    <source>
        <dbReference type="SAM" id="Phobius"/>
    </source>
</evidence>
<keyword evidence="7" id="KW-0245">EGF-like domain</keyword>
<feature type="transmembrane region" description="Helical" evidence="8">
    <location>
        <begin position="663"/>
        <end position="681"/>
    </location>
</feature>
<keyword evidence="6 8" id="KW-0472">Membrane</keyword>
<dbReference type="PROSITE" id="PS01186">
    <property type="entry name" value="EGF_2"/>
    <property type="match status" value="1"/>
</dbReference>
<reference evidence="11 12" key="1">
    <citation type="journal article" date="2014" name="Genome Biol. Evol.">
        <title>The secreted proteins of Achlya hypogyna and Thraustotheca clavata identify the ancestral oomycete secretome and reveal gene acquisitions by horizontal gene transfer.</title>
        <authorList>
            <person name="Misner I."/>
            <person name="Blouin N."/>
            <person name="Leonard G."/>
            <person name="Richards T.A."/>
            <person name="Lane C.E."/>
        </authorList>
    </citation>
    <scope>NUCLEOTIDE SEQUENCE [LARGE SCALE GENOMIC DNA]</scope>
    <source>
        <strain evidence="11 12">ATCC 34112</strain>
    </source>
</reference>
<evidence type="ECO:0000256" key="3">
    <source>
        <dbReference type="ARBA" id="ARBA00022475"/>
    </source>
</evidence>
<feature type="disulfide bond" evidence="7">
    <location>
        <begin position="469"/>
        <end position="478"/>
    </location>
</feature>
<sequence>MKIWWIWIVLLSIVAADSVKFVEHFYGYVRGDNYQYFMFTVPPGVFNVDATVILGELGPRTPPLLLIKKDSIPTEFDFDYQWNTTVNQTYISNSIPDLQVGTYFATMWGGNILGSINNFGAGPSIFMWWFLEFAFYACDDLDKVGPKCNIPVITTSKSNIASTAFKEGEITSQCVDKQTPTRIFSFKLLQPAPVLNVDILLLVASYNVKWALYHNRANALDKNTTALQKANSTILSRFSVDRPQQGTYHIVVTADKPSGLCASGFGISFDLAWTTSACADNDVMCAMNYEIMDINRDTATPSDDFIVSASFASNTPITSGGYVVDVPAMYAGATFTVNLVSNISSGSIYIRLDGFPTLSMYDYRLNISEAFPVDDPTLSPFNPQNPPPTAIAVVKNTATNVSFLSFDPIYFPKVGKKWYIALVPDESTNWMATLNIKSLACPPEYSCSDKGSCAVKTSYQGLSYGQCMCHYGYGGQHCQVSVYTSSERLGRSWFLLLSNGAIAPASIYSWRRKLYVEAVLFMGLGVISGLYHACDLQIFCIFSYSFLQAMDFTFTFNAIILGFIHLSGAFKHVKAGMQIFVFVSLIFMTTYNSTSLTPGLTMYDKLNTFFVFSREIYLDYEGKFTTPCELLEVLSQLCDKYINFVPSAFKCFLLKSDNFEYRYLLLGLALFGGAFGCFFTESGTEYWLIHSIWHLTAMLSAFAFMALRKNLRYRCVNDEGIDVLSHEYTISLEKQPEKATVNQVNPVELTSVVASM</sequence>
<dbReference type="InterPro" id="IPR021910">
    <property type="entry name" value="NGX6/PGAP6/MYMK"/>
</dbReference>
<keyword evidence="5 8" id="KW-1133">Transmembrane helix</keyword>
<keyword evidence="4 8" id="KW-0812">Transmembrane</keyword>
<feature type="signal peptide" evidence="9">
    <location>
        <begin position="1"/>
        <end position="16"/>
    </location>
</feature>
<dbReference type="SUPFAM" id="SSF57196">
    <property type="entry name" value="EGF/Laminin"/>
    <property type="match status" value="1"/>
</dbReference>
<dbReference type="Proteomes" id="UP000243217">
    <property type="component" value="Unassembled WGS sequence"/>
</dbReference>
<dbReference type="InterPro" id="IPR000742">
    <property type="entry name" value="EGF"/>
</dbReference>
<feature type="transmembrane region" description="Helical" evidence="8">
    <location>
        <begin position="552"/>
        <end position="570"/>
    </location>
</feature>
<gene>
    <name evidence="11" type="ORF">THRCLA_05893</name>
</gene>
<dbReference type="EMBL" id="JNBS01001691">
    <property type="protein sequence ID" value="OQS00695.1"/>
    <property type="molecule type" value="Genomic_DNA"/>
</dbReference>
<dbReference type="OrthoDB" id="69646at2759"/>
<comment type="caution">
    <text evidence="11">The sequence shown here is derived from an EMBL/GenBank/DDBJ whole genome shotgun (WGS) entry which is preliminary data.</text>
</comment>